<dbReference type="SUPFAM" id="SSF48592">
    <property type="entry name" value="GroEL equatorial domain-like"/>
    <property type="match status" value="1"/>
</dbReference>
<dbReference type="AlphaFoldDB" id="A0AAD7W6Y3"/>
<dbReference type="InterPro" id="IPR027409">
    <property type="entry name" value="GroEL-like_apical_dom_sf"/>
</dbReference>
<evidence type="ECO:0008006" key="9">
    <source>
        <dbReference type="Google" id="ProtNLM"/>
    </source>
</evidence>
<evidence type="ECO:0000256" key="6">
    <source>
        <dbReference type="SAM" id="MobiDB-lite"/>
    </source>
</evidence>
<dbReference type="PANTHER" id="PTHR14667:SF2">
    <property type="entry name" value="BARDET-BIEDL SYNDROME 10 PROTEIN"/>
    <property type="match status" value="1"/>
</dbReference>
<accession>A0AAD7W6Y3</accession>
<keyword evidence="2 5" id="KW-0547">Nucleotide-binding</keyword>
<evidence type="ECO:0000256" key="3">
    <source>
        <dbReference type="ARBA" id="ARBA00022840"/>
    </source>
</evidence>
<dbReference type="InterPro" id="IPR042619">
    <property type="entry name" value="BBS10"/>
</dbReference>
<sequence>MARVEVGTLLQIAEALEAVVGRCFGPNGGQVLFTRDTGEVLITRDGWKILTSLQLDHPVARVLVDCVSAHCETTGDGAKTFVLLLAALLRGVQAGRLQGLEARRVALALHSFQTQVLDGVIRRHVAPLASSLLPWDPVCLGLLTQAYFQGKVTSAHCSFLSEMACEFYRRWRCRGDPEGAALISRHFAQLHTTVPGLPVSRSRVLEGLVIHRDFAVRCRADGPLRALAVAVPMHPPLAPTGVTLSLASHDQVQRCCSWLDGRVELGIASMRRLQVRLLISGVKQSALVLDHAQRAGVSVVECVDGDELALFCHLSGAKLFDHPGDWSLIREEYIATVMFCQPVVLGPDRFAHVGFREGRGLLPHCLALCGPVPGMADQCVSAFRGAVRMLQRVFEPVQSHHQQSGEEANENTAIYTVKRPNLHNKVGLHCTATSIGDNANLNTQFTANERLQALLRCPDKSLGPLCAGQSQPRLNTETEAEPKDQTSDRVQNGKAPGTQPGDNFGNEMCSDVLAVSGVTLGSHTHKLGSASSGVLIEAGSLLPVGGTFEFLLHHYLLQHTSQTSCPDTQAACRLVAGAMLCVPRQLYSGKRFLEAQSRFTRTLTADPTSERVQGLESLACKYQLVVSALQGLRTLLSVDVILHTSVRCQKERGREKGEEEEEEEDGDGDGDGEEEGS</sequence>
<name>A0AAD7W6Y3_9TELE</name>
<dbReference type="Gene3D" id="3.30.260.10">
    <property type="entry name" value="TCP-1-like chaperonin intermediate domain"/>
    <property type="match status" value="1"/>
</dbReference>
<evidence type="ECO:0000256" key="2">
    <source>
        <dbReference type="ARBA" id="ARBA00022741"/>
    </source>
</evidence>
<evidence type="ECO:0000313" key="8">
    <source>
        <dbReference type="Proteomes" id="UP001221898"/>
    </source>
</evidence>
<reference evidence="7" key="1">
    <citation type="journal article" date="2023" name="Science">
        <title>Genome structures resolve the early diversification of teleost fishes.</title>
        <authorList>
            <person name="Parey E."/>
            <person name="Louis A."/>
            <person name="Montfort J."/>
            <person name="Bouchez O."/>
            <person name="Roques C."/>
            <person name="Iampietro C."/>
            <person name="Lluch J."/>
            <person name="Castinel A."/>
            <person name="Donnadieu C."/>
            <person name="Desvignes T."/>
            <person name="Floi Bucao C."/>
            <person name="Jouanno E."/>
            <person name="Wen M."/>
            <person name="Mejri S."/>
            <person name="Dirks R."/>
            <person name="Jansen H."/>
            <person name="Henkel C."/>
            <person name="Chen W.J."/>
            <person name="Zahm M."/>
            <person name="Cabau C."/>
            <person name="Klopp C."/>
            <person name="Thompson A.W."/>
            <person name="Robinson-Rechavi M."/>
            <person name="Braasch I."/>
            <person name="Lecointre G."/>
            <person name="Bobe J."/>
            <person name="Postlethwait J.H."/>
            <person name="Berthelot C."/>
            <person name="Roest Crollius H."/>
            <person name="Guiguen Y."/>
        </authorList>
    </citation>
    <scope>NUCLEOTIDE SEQUENCE</scope>
    <source>
        <strain evidence="7">NC1722</strain>
    </source>
</reference>
<evidence type="ECO:0000256" key="4">
    <source>
        <dbReference type="ARBA" id="ARBA00023186"/>
    </source>
</evidence>
<dbReference type="GO" id="GO:0051131">
    <property type="term" value="P:chaperone-mediated protein complex assembly"/>
    <property type="evidence" value="ECO:0007669"/>
    <property type="project" value="InterPro"/>
</dbReference>
<evidence type="ECO:0000256" key="5">
    <source>
        <dbReference type="RuleBase" id="RU004187"/>
    </source>
</evidence>
<dbReference type="InterPro" id="IPR017998">
    <property type="entry name" value="Chaperone_TCP-1"/>
</dbReference>
<dbReference type="InterPro" id="IPR027413">
    <property type="entry name" value="GROEL-like_equatorial_sf"/>
</dbReference>
<gene>
    <name evidence="7" type="ORF">AAFF_G00177560</name>
</gene>
<dbReference type="PANTHER" id="PTHR14667">
    <property type="entry name" value="BARDET-BIEDL SYNDROME 10 PROTEIN"/>
    <property type="match status" value="1"/>
</dbReference>
<evidence type="ECO:0000256" key="1">
    <source>
        <dbReference type="ARBA" id="ARBA00008020"/>
    </source>
</evidence>
<dbReference type="Pfam" id="PF00118">
    <property type="entry name" value="Cpn60_TCP1"/>
    <property type="match status" value="1"/>
</dbReference>
<comment type="similarity">
    <text evidence="1 5">Belongs to the TCP-1 chaperonin family.</text>
</comment>
<feature type="region of interest" description="Disordered" evidence="6">
    <location>
        <begin position="466"/>
        <end position="503"/>
    </location>
</feature>
<dbReference type="GO" id="GO:0005524">
    <property type="term" value="F:ATP binding"/>
    <property type="evidence" value="ECO:0007669"/>
    <property type="project" value="UniProtKB-KW"/>
</dbReference>
<proteinExistence type="inferred from homology"/>
<dbReference type="Proteomes" id="UP001221898">
    <property type="component" value="Unassembled WGS sequence"/>
</dbReference>
<comment type="caution">
    <text evidence="7">The sequence shown here is derived from an EMBL/GenBank/DDBJ whole genome shotgun (WGS) entry which is preliminary data.</text>
</comment>
<dbReference type="InterPro" id="IPR002423">
    <property type="entry name" value="Cpn60/GroEL/TCP-1"/>
</dbReference>
<dbReference type="Gene3D" id="3.50.7.10">
    <property type="entry name" value="GroEL"/>
    <property type="match status" value="1"/>
</dbReference>
<feature type="compositionally biased region" description="Polar residues" evidence="6">
    <location>
        <begin position="468"/>
        <end position="477"/>
    </location>
</feature>
<keyword evidence="4 5" id="KW-0143">Chaperone</keyword>
<keyword evidence="8" id="KW-1185">Reference proteome</keyword>
<dbReference type="PRINTS" id="PR00304">
    <property type="entry name" value="TCOMPLEXTCP1"/>
</dbReference>
<dbReference type="GO" id="GO:0140662">
    <property type="term" value="F:ATP-dependent protein folding chaperone"/>
    <property type="evidence" value="ECO:0007669"/>
    <property type="project" value="InterPro"/>
</dbReference>
<protein>
    <recommendedName>
        <fullName evidence="9">Bardet-Biedl syndrome 10 protein</fullName>
    </recommendedName>
</protein>
<dbReference type="Gene3D" id="1.10.560.10">
    <property type="entry name" value="GroEL-like equatorial domain"/>
    <property type="match status" value="1"/>
</dbReference>
<organism evidence="7 8">
    <name type="scientific">Aldrovandia affinis</name>
    <dbReference type="NCBI Taxonomy" id="143900"/>
    <lineage>
        <taxon>Eukaryota</taxon>
        <taxon>Metazoa</taxon>
        <taxon>Chordata</taxon>
        <taxon>Craniata</taxon>
        <taxon>Vertebrata</taxon>
        <taxon>Euteleostomi</taxon>
        <taxon>Actinopterygii</taxon>
        <taxon>Neopterygii</taxon>
        <taxon>Teleostei</taxon>
        <taxon>Notacanthiformes</taxon>
        <taxon>Halosauridae</taxon>
        <taxon>Aldrovandia</taxon>
    </lineage>
</organism>
<dbReference type="InterPro" id="IPR027410">
    <property type="entry name" value="TCP-1-like_intermed_sf"/>
</dbReference>
<feature type="compositionally biased region" description="Acidic residues" evidence="6">
    <location>
        <begin position="658"/>
        <end position="677"/>
    </location>
</feature>
<feature type="region of interest" description="Disordered" evidence="6">
    <location>
        <begin position="649"/>
        <end position="677"/>
    </location>
</feature>
<evidence type="ECO:0000313" key="7">
    <source>
        <dbReference type="EMBL" id="KAJ8386067.1"/>
    </source>
</evidence>
<dbReference type="EMBL" id="JAINUG010000236">
    <property type="protein sequence ID" value="KAJ8386067.1"/>
    <property type="molecule type" value="Genomic_DNA"/>
</dbReference>
<keyword evidence="3 5" id="KW-0067">ATP-binding</keyword>